<dbReference type="InterPro" id="IPR016181">
    <property type="entry name" value="Acyl_CoA_acyltransferase"/>
</dbReference>
<dbReference type="PROSITE" id="PS51186">
    <property type="entry name" value="GNAT"/>
    <property type="match status" value="1"/>
</dbReference>
<evidence type="ECO:0000259" key="3">
    <source>
        <dbReference type="PROSITE" id="PS51186"/>
    </source>
</evidence>
<protein>
    <submittedName>
        <fullName evidence="4">GNAT family N-acetyltransferase</fullName>
    </submittedName>
</protein>
<dbReference type="PANTHER" id="PTHR43877:SF1">
    <property type="entry name" value="ACETYLTRANSFERASE"/>
    <property type="match status" value="1"/>
</dbReference>
<accession>A0A7X0VCE0</accession>
<keyword evidence="1 4" id="KW-0808">Transferase</keyword>
<dbReference type="Pfam" id="PF00583">
    <property type="entry name" value="Acetyltransf_1"/>
    <property type="match status" value="1"/>
</dbReference>
<evidence type="ECO:0000313" key="4">
    <source>
        <dbReference type="EMBL" id="MBB6629400.1"/>
    </source>
</evidence>
<feature type="domain" description="N-acetyltransferase" evidence="3">
    <location>
        <begin position="2"/>
        <end position="166"/>
    </location>
</feature>
<proteinExistence type="predicted"/>
<comment type="caution">
    <text evidence="4">The sequence shown here is derived from an EMBL/GenBank/DDBJ whole genome shotgun (WGS) entry which is preliminary data.</text>
</comment>
<dbReference type="SUPFAM" id="SSF55729">
    <property type="entry name" value="Acyl-CoA N-acyltransferases (Nat)"/>
    <property type="match status" value="2"/>
</dbReference>
<dbReference type="PANTHER" id="PTHR43877">
    <property type="entry name" value="AMINOALKYLPHOSPHONATE N-ACETYLTRANSFERASE-RELATED-RELATED"/>
    <property type="match status" value="1"/>
</dbReference>
<dbReference type="AlphaFoldDB" id="A0A7X0VCE0"/>
<evidence type="ECO:0000313" key="5">
    <source>
        <dbReference type="Proteomes" id="UP000523955"/>
    </source>
</evidence>
<evidence type="ECO:0000256" key="1">
    <source>
        <dbReference type="ARBA" id="ARBA00022679"/>
    </source>
</evidence>
<dbReference type="CDD" id="cd04301">
    <property type="entry name" value="NAT_SF"/>
    <property type="match status" value="1"/>
</dbReference>
<dbReference type="InterPro" id="IPR050832">
    <property type="entry name" value="Bact_Acetyltransf"/>
</dbReference>
<sequence length="339" mass="37888">MTDLVTIDPHDEQALLAWFEAEQASIDHDRPRPISRTWGALAGSARTPSPYIRRELVAAVEGDEVVGVAELELPLRDNPHLAEVSVHVVPAHRRRGIGRLLFDEVDRRRRAAGRTTLLGELLLPDPRERPAVEVAGEVAAGMAFSTALGFTSVHEEEHLAMPLPADRVRADALRRATPGYEILTWRSRCPDELRAAYCRMRTQMAQDVPLGDVALVPTVMDEERLRTEEERMAPLYHQVVAAARRTTDGEMAGYSLLFLPRDSLDALQDDTLVMPAHRGHGLGMQLKLATLDVLRAEHPDRRLLHTWTDPTNTAMYRTNAAFGYTTAEILHEMQRQDAG</sequence>
<dbReference type="EMBL" id="JACKXE010000001">
    <property type="protein sequence ID" value="MBB6629400.1"/>
    <property type="molecule type" value="Genomic_DNA"/>
</dbReference>
<keyword evidence="2" id="KW-0012">Acyltransferase</keyword>
<gene>
    <name evidence="4" type="ORF">H5V45_18890</name>
</gene>
<evidence type="ECO:0000256" key="2">
    <source>
        <dbReference type="ARBA" id="ARBA00023315"/>
    </source>
</evidence>
<name>A0A7X0VCE0_9ACTN</name>
<reference evidence="4 5" key="1">
    <citation type="submission" date="2020-08" db="EMBL/GenBank/DDBJ databases">
        <authorList>
            <person name="Seo M.-J."/>
        </authorList>
    </citation>
    <scope>NUCLEOTIDE SEQUENCE [LARGE SCALE GENOMIC DNA]</scope>
    <source>
        <strain evidence="4 5">KIGAM211</strain>
    </source>
</reference>
<dbReference type="Gene3D" id="3.40.630.30">
    <property type="match status" value="1"/>
</dbReference>
<dbReference type="RefSeq" id="WP_185254363.1">
    <property type="nucleotide sequence ID" value="NZ_JACKXE010000001.1"/>
</dbReference>
<dbReference type="InterPro" id="IPR000182">
    <property type="entry name" value="GNAT_dom"/>
</dbReference>
<dbReference type="GO" id="GO:0016747">
    <property type="term" value="F:acyltransferase activity, transferring groups other than amino-acyl groups"/>
    <property type="evidence" value="ECO:0007669"/>
    <property type="project" value="InterPro"/>
</dbReference>
<keyword evidence="5" id="KW-1185">Reference proteome</keyword>
<organism evidence="4 5">
    <name type="scientific">Nocardioides luti</name>
    <dbReference type="NCBI Taxonomy" id="2761101"/>
    <lineage>
        <taxon>Bacteria</taxon>
        <taxon>Bacillati</taxon>
        <taxon>Actinomycetota</taxon>
        <taxon>Actinomycetes</taxon>
        <taxon>Propionibacteriales</taxon>
        <taxon>Nocardioidaceae</taxon>
        <taxon>Nocardioides</taxon>
    </lineage>
</organism>
<dbReference type="Proteomes" id="UP000523955">
    <property type="component" value="Unassembled WGS sequence"/>
</dbReference>